<dbReference type="GO" id="GO:0005615">
    <property type="term" value="C:extracellular space"/>
    <property type="evidence" value="ECO:0007669"/>
    <property type="project" value="TreeGrafter"/>
</dbReference>
<dbReference type="PROSITE" id="PS51767">
    <property type="entry name" value="PEPTIDASE_A1"/>
    <property type="match status" value="1"/>
</dbReference>
<evidence type="ECO:0000256" key="8">
    <source>
        <dbReference type="ARBA" id="ARBA00022750"/>
    </source>
</evidence>
<feature type="non-terminal residue" evidence="16">
    <location>
        <position position="1"/>
    </location>
</feature>
<accession>A0A8T2K5C5</accession>
<reference evidence="16" key="1">
    <citation type="thesis" date="2020" institute="ProQuest LLC" country="789 East Eisenhower Parkway, Ann Arbor, MI, USA">
        <title>Comparative Genomics and Chromosome Evolution.</title>
        <authorList>
            <person name="Mudd A.B."/>
        </authorList>
    </citation>
    <scope>NUCLEOTIDE SEQUENCE</scope>
    <source>
        <strain evidence="16">Female2</strain>
        <tissue evidence="16">Blood</tissue>
    </source>
</reference>
<dbReference type="InterPro" id="IPR021109">
    <property type="entry name" value="Peptidase_aspartic_dom_sf"/>
</dbReference>
<evidence type="ECO:0000259" key="15">
    <source>
        <dbReference type="PROSITE" id="PS51767"/>
    </source>
</evidence>
<feature type="domain" description="Peptidase A1" evidence="15">
    <location>
        <begin position="1"/>
        <end position="169"/>
    </location>
</feature>
<evidence type="ECO:0000256" key="5">
    <source>
        <dbReference type="ARBA" id="ARBA00022525"/>
    </source>
</evidence>
<dbReference type="PROSITE" id="PS00141">
    <property type="entry name" value="ASP_PROTEASE"/>
    <property type="match status" value="1"/>
</dbReference>
<dbReference type="PRINTS" id="PR00792">
    <property type="entry name" value="PEPSIN"/>
</dbReference>
<evidence type="ECO:0000256" key="13">
    <source>
        <dbReference type="PIRSR" id="PIRSR601461-2"/>
    </source>
</evidence>
<dbReference type="PANTHER" id="PTHR47966:SF24">
    <property type="entry name" value="RENIN"/>
    <property type="match status" value="1"/>
</dbReference>
<dbReference type="OrthoDB" id="771136at2759"/>
<evidence type="ECO:0000256" key="7">
    <source>
        <dbReference type="ARBA" id="ARBA00022729"/>
    </source>
</evidence>
<keyword evidence="10" id="KW-0865">Zymogen</keyword>
<dbReference type="AlphaFoldDB" id="A0A8T2K5C5"/>
<dbReference type="Pfam" id="PF00026">
    <property type="entry name" value="Asp"/>
    <property type="match status" value="1"/>
</dbReference>
<dbReference type="Gene3D" id="2.40.70.10">
    <property type="entry name" value="Acid Proteases"/>
    <property type="match status" value="1"/>
</dbReference>
<evidence type="ECO:0000256" key="2">
    <source>
        <dbReference type="ARBA" id="ARBA00004613"/>
    </source>
</evidence>
<comment type="subcellular location">
    <subcellularLocation>
        <location evidence="2">Secreted</location>
    </subcellularLocation>
</comment>
<evidence type="ECO:0000256" key="1">
    <source>
        <dbReference type="ARBA" id="ARBA00000430"/>
    </source>
</evidence>
<evidence type="ECO:0000256" key="3">
    <source>
        <dbReference type="ARBA" id="ARBA00007447"/>
    </source>
</evidence>
<evidence type="ECO:0000313" key="16">
    <source>
        <dbReference type="EMBL" id="KAG8451024.1"/>
    </source>
</evidence>
<feature type="disulfide bond" evidence="13">
    <location>
        <begin position="48"/>
        <end position="52"/>
    </location>
</feature>
<evidence type="ECO:0000256" key="12">
    <source>
        <dbReference type="ARBA" id="ARBA00032220"/>
    </source>
</evidence>
<evidence type="ECO:0000256" key="6">
    <source>
        <dbReference type="ARBA" id="ARBA00022670"/>
    </source>
</evidence>
<dbReference type="PANTHER" id="PTHR47966">
    <property type="entry name" value="BETA-SITE APP-CLEAVING ENZYME, ISOFORM A-RELATED"/>
    <property type="match status" value="1"/>
</dbReference>
<evidence type="ECO:0000256" key="4">
    <source>
        <dbReference type="ARBA" id="ARBA00013216"/>
    </source>
</evidence>
<comment type="catalytic activity">
    <reaction evidence="1">
        <text>Cleavage of Leu-|-Xaa bond in angiotensinogen to generate angiotensin I.</text>
        <dbReference type="EC" id="3.4.23.15"/>
    </reaction>
</comment>
<evidence type="ECO:0000256" key="11">
    <source>
        <dbReference type="ARBA" id="ARBA00023157"/>
    </source>
</evidence>
<proteinExistence type="inferred from homology"/>
<dbReference type="EMBL" id="JAACNH010000002">
    <property type="protein sequence ID" value="KAG8451024.1"/>
    <property type="molecule type" value="Genomic_DNA"/>
</dbReference>
<evidence type="ECO:0000256" key="10">
    <source>
        <dbReference type="ARBA" id="ARBA00023145"/>
    </source>
</evidence>
<gene>
    <name evidence="16" type="ORF">GDO86_003344</name>
</gene>
<organism evidence="16 17">
    <name type="scientific">Hymenochirus boettgeri</name>
    <name type="common">Congo dwarf clawed frog</name>
    <dbReference type="NCBI Taxonomy" id="247094"/>
    <lineage>
        <taxon>Eukaryota</taxon>
        <taxon>Metazoa</taxon>
        <taxon>Chordata</taxon>
        <taxon>Craniata</taxon>
        <taxon>Vertebrata</taxon>
        <taxon>Euteleostomi</taxon>
        <taxon>Amphibia</taxon>
        <taxon>Batrachia</taxon>
        <taxon>Anura</taxon>
        <taxon>Pipoidea</taxon>
        <taxon>Pipidae</taxon>
        <taxon>Pipinae</taxon>
        <taxon>Hymenochirus</taxon>
    </lineage>
</organism>
<dbReference type="GO" id="GO:0002003">
    <property type="term" value="P:angiotensin maturation"/>
    <property type="evidence" value="ECO:0007669"/>
    <property type="project" value="TreeGrafter"/>
</dbReference>
<name>A0A8T2K5C5_9PIPI</name>
<evidence type="ECO:0000256" key="9">
    <source>
        <dbReference type="ARBA" id="ARBA00022801"/>
    </source>
</evidence>
<protein>
    <recommendedName>
        <fullName evidence="4">renin</fullName>
        <ecNumber evidence="4">3.4.23.15</ecNumber>
    </recommendedName>
    <alternativeName>
        <fullName evidence="12">Angiotensinogenase</fullName>
    </alternativeName>
</protein>
<dbReference type="EC" id="3.4.23.15" evidence="4"/>
<keyword evidence="8 14" id="KW-0064">Aspartyl protease</keyword>
<evidence type="ECO:0000256" key="14">
    <source>
        <dbReference type="RuleBase" id="RU000454"/>
    </source>
</evidence>
<keyword evidence="11 13" id="KW-1015">Disulfide bond</keyword>
<dbReference type="FunFam" id="2.40.70.10:FF:000042">
    <property type="entry name" value="Cathepsin D"/>
    <property type="match status" value="1"/>
</dbReference>
<dbReference type="InterPro" id="IPR001461">
    <property type="entry name" value="Aspartic_peptidase_A1"/>
</dbReference>
<dbReference type="InterPro" id="IPR033121">
    <property type="entry name" value="PEPTIDASE_A1"/>
</dbReference>
<keyword evidence="5" id="KW-0964">Secreted</keyword>
<comment type="caution">
    <text evidence="16">The sequence shown here is derived from an EMBL/GenBank/DDBJ whole genome shotgun (WGS) entry which is preliminary data.</text>
</comment>
<sequence>CWQPYSCVQRFLGTIQTKQASEQHRVKPALPLVVDRHKVSVGAEILFCKDGCSVAIDTGAAYITGPAGAVSVLMKAIGATELEEGEYIVDCDKVSQLPDISFHMGKNKYTLKGPAYILQQSQFQEEVCSVAFSPLDIPPPVGPLWILGASFIGQYYTEFDRQNKRIGFAMSL</sequence>
<dbReference type="SUPFAM" id="SSF50630">
    <property type="entry name" value="Acid proteases"/>
    <property type="match status" value="1"/>
</dbReference>
<feature type="disulfide bond" evidence="13">
    <location>
        <begin position="91"/>
        <end position="128"/>
    </location>
</feature>
<comment type="similarity">
    <text evidence="3 14">Belongs to the peptidase A1 family.</text>
</comment>
<evidence type="ECO:0000313" key="17">
    <source>
        <dbReference type="Proteomes" id="UP000812440"/>
    </source>
</evidence>
<keyword evidence="17" id="KW-1185">Reference proteome</keyword>
<keyword evidence="7" id="KW-0732">Signal</keyword>
<keyword evidence="6 14" id="KW-0645">Protease</keyword>
<dbReference type="InterPro" id="IPR001969">
    <property type="entry name" value="Aspartic_peptidase_AS"/>
</dbReference>
<dbReference type="GO" id="GO:0004190">
    <property type="term" value="F:aspartic-type endopeptidase activity"/>
    <property type="evidence" value="ECO:0007669"/>
    <property type="project" value="UniProtKB-KW"/>
</dbReference>
<dbReference type="Proteomes" id="UP000812440">
    <property type="component" value="Chromosome 2"/>
</dbReference>
<keyword evidence="9 14" id="KW-0378">Hydrolase</keyword>